<reference evidence="9" key="1">
    <citation type="journal article" date="2015" name="Int. J. Mol. Sci.">
        <title>Identification and Characterization of 40 Isolated Rehmannia glutinosa MYB Family Genes and Their Expression Profiles in Response to Shading and Continuous Cropping.</title>
        <authorList>
            <person name="Wang F."/>
            <person name="Suo Y."/>
            <person name="Wei H."/>
            <person name="Li M."/>
            <person name="Xie C."/>
            <person name="Wang L."/>
            <person name="Chen X."/>
            <person name="Zhang Z."/>
        </authorList>
    </citation>
    <scope>NUCLEOTIDE SEQUENCE</scope>
</reference>
<dbReference type="PROSITE" id="PS51294">
    <property type="entry name" value="HTH_MYB"/>
    <property type="match status" value="2"/>
</dbReference>
<dbReference type="FunFam" id="1.10.10.60:FF:000001">
    <property type="entry name" value="MYB-related transcription factor"/>
    <property type="match status" value="1"/>
</dbReference>
<evidence type="ECO:0000256" key="5">
    <source>
        <dbReference type="ARBA" id="ARBA00057804"/>
    </source>
</evidence>
<evidence type="ECO:0000313" key="9">
    <source>
        <dbReference type="EMBL" id="AKV71951.1"/>
    </source>
</evidence>
<dbReference type="InterPro" id="IPR017930">
    <property type="entry name" value="Myb_dom"/>
</dbReference>
<evidence type="ECO:0000256" key="3">
    <source>
        <dbReference type="ARBA" id="ARBA00023125"/>
    </source>
</evidence>
<dbReference type="EMBL" id="KR780088">
    <property type="protein sequence ID" value="AKV71951.1"/>
    <property type="molecule type" value="mRNA"/>
</dbReference>
<sequence>MRTPFIDKNGLKKGAWSEEEDNKLRAYILRYGHWNWRLLPKFAGLARCGKSCRLRWLNYLKPGVKRGNYSKEEEDLIAKLHHQLGNKWSAIAAKLPGRTDNEIKNYCHTRLKKRSKRMSDLMNRQPDNLVQKQSSEEISVFKNCKEVSSSACSWQKLDNFQASDINILESSSGSSNSWNPGPVNCDSEDSASSSREPKRSFLSEETVPGEASGIFQDQNDERGSIAGFEGNFWSEPFLVDTHYCPDDSFAITLDEGGFFSAYLFA</sequence>
<protein>
    <submittedName>
        <fullName evidence="9">R2R3-MYB protein</fullName>
    </submittedName>
</protein>
<keyword evidence="4" id="KW-0539">Nucleus</keyword>
<dbReference type="GO" id="GO:0003677">
    <property type="term" value="F:DNA binding"/>
    <property type="evidence" value="ECO:0007669"/>
    <property type="project" value="UniProtKB-KW"/>
</dbReference>
<evidence type="ECO:0000259" key="8">
    <source>
        <dbReference type="PROSITE" id="PS51294"/>
    </source>
</evidence>
<feature type="domain" description="HTH myb-type" evidence="8">
    <location>
        <begin position="8"/>
        <end position="64"/>
    </location>
</feature>
<dbReference type="InterPro" id="IPR001005">
    <property type="entry name" value="SANT/Myb"/>
</dbReference>
<dbReference type="PANTHER" id="PTHR10641:SF1377">
    <property type="entry name" value="MYB-RELATED PROTEIN MYB4-LIKE"/>
    <property type="match status" value="1"/>
</dbReference>
<feature type="domain" description="Myb-like" evidence="7">
    <location>
        <begin position="8"/>
        <end position="60"/>
    </location>
</feature>
<dbReference type="Gene3D" id="1.10.10.60">
    <property type="entry name" value="Homeodomain-like"/>
    <property type="match status" value="2"/>
</dbReference>
<accession>A0A0K1SBG6</accession>
<dbReference type="GO" id="GO:0005634">
    <property type="term" value="C:nucleus"/>
    <property type="evidence" value="ECO:0007669"/>
    <property type="project" value="UniProtKB-SubCell"/>
</dbReference>
<comment type="subcellular location">
    <subcellularLocation>
        <location evidence="1">Nucleus</location>
    </subcellularLocation>
</comment>
<name>A0A0K1SBG6_REHGL</name>
<dbReference type="InterPro" id="IPR015495">
    <property type="entry name" value="Myb_TF_plants"/>
</dbReference>
<comment type="function">
    <text evidence="5">Transcription factor.</text>
</comment>
<dbReference type="AlphaFoldDB" id="A0A0K1SBG6"/>
<dbReference type="Pfam" id="PF00249">
    <property type="entry name" value="Myb_DNA-binding"/>
    <property type="match status" value="2"/>
</dbReference>
<gene>
    <name evidence="9" type="primary">MYB12</name>
</gene>
<organism evidence="9">
    <name type="scientific">Rehmannia glutinosa</name>
    <name type="common">Chinese foxglove</name>
    <dbReference type="NCBI Taxonomy" id="99300"/>
    <lineage>
        <taxon>Eukaryota</taxon>
        <taxon>Viridiplantae</taxon>
        <taxon>Streptophyta</taxon>
        <taxon>Embryophyta</taxon>
        <taxon>Tracheophyta</taxon>
        <taxon>Spermatophyta</taxon>
        <taxon>Magnoliopsida</taxon>
        <taxon>eudicotyledons</taxon>
        <taxon>Gunneridae</taxon>
        <taxon>Pentapetalae</taxon>
        <taxon>asterids</taxon>
        <taxon>lamiids</taxon>
        <taxon>Lamiales</taxon>
        <taxon>Orobanchaceae</taxon>
        <taxon>Rehmannieae</taxon>
        <taxon>Rehmannia</taxon>
    </lineage>
</organism>
<feature type="region of interest" description="Disordered" evidence="6">
    <location>
        <begin position="171"/>
        <end position="220"/>
    </location>
</feature>
<keyword evidence="2" id="KW-0677">Repeat</keyword>
<evidence type="ECO:0000256" key="6">
    <source>
        <dbReference type="SAM" id="MobiDB-lite"/>
    </source>
</evidence>
<evidence type="ECO:0000256" key="4">
    <source>
        <dbReference type="ARBA" id="ARBA00023242"/>
    </source>
</evidence>
<dbReference type="PROSITE" id="PS50090">
    <property type="entry name" value="MYB_LIKE"/>
    <property type="match status" value="2"/>
</dbReference>
<evidence type="ECO:0000259" key="7">
    <source>
        <dbReference type="PROSITE" id="PS50090"/>
    </source>
</evidence>
<dbReference type="PANTHER" id="PTHR10641">
    <property type="entry name" value="MYB FAMILY TRANSCRIPTION FACTOR"/>
    <property type="match status" value="1"/>
</dbReference>
<evidence type="ECO:0000256" key="2">
    <source>
        <dbReference type="ARBA" id="ARBA00022737"/>
    </source>
</evidence>
<proteinExistence type="evidence at transcript level"/>
<dbReference type="SMART" id="SM00717">
    <property type="entry name" value="SANT"/>
    <property type="match status" value="2"/>
</dbReference>
<dbReference type="SUPFAM" id="SSF46689">
    <property type="entry name" value="Homeodomain-like"/>
    <property type="match status" value="1"/>
</dbReference>
<keyword evidence="3" id="KW-0238">DNA-binding</keyword>
<dbReference type="CDD" id="cd00167">
    <property type="entry name" value="SANT"/>
    <property type="match status" value="2"/>
</dbReference>
<dbReference type="InterPro" id="IPR009057">
    <property type="entry name" value="Homeodomain-like_sf"/>
</dbReference>
<feature type="domain" description="HTH myb-type" evidence="8">
    <location>
        <begin position="65"/>
        <end position="115"/>
    </location>
</feature>
<feature type="compositionally biased region" description="Low complexity" evidence="6">
    <location>
        <begin position="171"/>
        <end position="182"/>
    </location>
</feature>
<evidence type="ECO:0000256" key="1">
    <source>
        <dbReference type="ARBA" id="ARBA00004123"/>
    </source>
</evidence>
<feature type="domain" description="Myb-like" evidence="7">
    <location>
        <begin position="61"/>
        <end position="111"/>
    </location>
</feature>